<sequence>MPSNSASSFERSCYSADPKAGSGGGKSSRKMKPKIRSILPNLNRNFAQLIHKCILPVKLYSNSKAVFMNPVLPEDVERAITDTLLNENQDMCGTMALVAPRFHAWTKPFVFRTVVVRRRDDWTKRVNVLLLPNAIHIRTLALDLPLSQRTLSDEEQSLIRALLQASIHVKNLATTWHIWARLAHGCRALQLSTLYLIWDRVLGVVLSSLKDLRHPTLLTEITIYAPPDLANLTPFRPWGELYLPDTSRCANLVYVTYVADRTPIPTVGSLCEDIPNLRGAMFAQILLGDKEGSEEDFDDLVKEDMEVYPNFSATFVSSARQVLDEWLAKANGGPSVLQHPPPRLLETE</sequence>
<reference evidence="2 3" key="1">
    <citation type="journal article" date="2024" name="J Genomics">
        <title>Draft genome sequencing and assembly of Favolaschia claudopus CIRM-BRFM 2984 isolated from oak limbs.</title>
        <authorList>
            <person name="Navarro D."/>
            <person name="Drula E."/>
            <person name="Chaduli D."/>
            <person name="Cazenave R."/>
            <person name="Ahrendt S."/>
            <person name="Wang J."/>
            <person name="Lipzen A."/>
            <person name="Daum C."/>
            <person name="Barry K."/>
            <person name="Grigoriev I.V."/>
            <person name="Favel A."/>
            <person name="Rosso M.N."/>
            <person name="Martin F."/>
        </authorList>
    </citation>
    <scope>NUCLEOTIDE SEQUENCE [LARGE SCALE GENOMIC DNA]</scope>
    <source>
        <strain evidence="2 3">CIRM-BRFM 2984</strain>
    </source>
</reference>
<evidence type="ECO:0000256" key="1">
    <source>
        <dbReference type="SAM" id="MobiDB-lite"/>
    </source>
</evidence>
<organism evidence="2 3">
    <name type="scientific">Favolaschia claudopus</name>
    <dbReference type="NCBI Taxonomy" id="2862362"/>
    <lineage>
        <taxon>Eukaryota</taxon>
        <taxon>Fungi</taxon>
        <taxon>Dikarya</taxon>
        <taxon>Basidiomycota</taxon>
        <taxon>Agaricomycotina</taxon>
        <taxon>Agaricomycetes</taxon>
        <taxon>Agaricomycetidae</taxon>
        <taxon>Agaricales</taxon>
        <taxon>Marasmiineae</taxon>
        <taxon>Mycenaceae</taxon>
        <taxon>Favolaschia</taxon>
    </lineage>
</organism>
<proteinExistence type="predicted"/>
<dbReference type="Proteomes" id="UP001362999">
    <property type="component" value="Unassembled WGS sequence"/>
</dbReference>
<name>A0AAW0E783_9AGAR</name>
<protein>
    <submittedName>
        <fullName evidence="2">Uncharacterized protein</fullName>
    </submittedName>
</protein>
<evidence type="ECO:0000313" key="2">
    <source>
        <dbReference type="EMBL" id="KAK7059740.1"/>
    </source>
</evidence>
<gene>
    <name evidence="2" type="ORF">R3P38DRAFT_968437</name>
</gene>
<feature type="region of interest" description="Disordered" evidence="1">
    <location>
        <begin position="1"/>
        <end position="32"/>
    </location>
</feature>
<comment type="caution">
    <text evidence="2">The sequence shown here is derived from an EMBL/GenBank/DDBJ whole genome shotgun (WGS) entry which is preliminary data.</text>
</comment>
<evidence type="ECO:0000313" key="3">
    <source>
        <dbReference type="Proteomes" id="UP001362999"/>
    </source>
</evidence>
<dbReference type="AlphaFoldDB" id="A0AAW0E783"/>
<feature type="compositionally biased region" description="Polar residues" evidence="1">
    <location>
        <begin position="1"/>
        <end position="10"/>
    </location>
</feature>
<dbReference type="EMBL" id="JAWWNJ010000003">
    <property type="protein sequence ID" value="KAK7059740.1"/>
    <property type="molecule type" value="Genomic_DNA"/>
</dbReference>
<accession>A0AAW0E783</accession>
<keyword evidence="3" id="KW-1185">Reference proteome</keyword>